<gene>
    <name evidence="1" type="ORF">DB43_GD00310</name>
</gene>
<dbReference type="PATRIC" id="fig|83552.4.peg.1239"/>
<protein>
    <submittedName>
        <fullName evidence="1">Uncharacterized protein</fullName>
    </submittedName>
</protein>
<name>A0A0C1C9D0_9BACT</name>
<evidence type="ECO:0000313" key="1">
    <source>
        <dbReference type="EMBL" id="KIA77600.1"/>
    </source>
</evidence>
<reference evidence="1 2" key="1">
    <citation type="journal article" date="2014" name="Mol. Biol. Evol.">
        <title>Massive expansion of Ubiquitination-related gene families within the Chlamydiae.</title>
        <authorList>
            <person name="Domman D."/>
            <person name="Collingro A."/>
            <person name="Lagkouvardos I."/>
            <person name="Gehre L."/>
            <person name="Weinmaier T."/>
            <person name="Rattei T."/>
            <person name="Subtil A."/>
            <person name="Horn M."/>
        </authorList>
    </citation>
    <scope>NUCLEOTIDE SEQUENCE [LARGE SCALE GENOMIC DNA]</scope>
    <source>
        <strain evidence="1 2">OEW1</strain>
    </source>
</reference>
<dbReference type="AlphaFoldDB" id="A0A0C1C9D0"/>
<evidence type="ECO:0000313" key="2">
    <source>
        <dbReference type="Proteomes" id="UP000031307"/>
    </source>
</evidence>
<sequence>MNVLFYLVIHTSNILGIFTDPFEFEGDYGSGINLTRQKIFEQVVSKEALAKNLTGQEIIQLMQSPDASQAEIAEYHRMLVEQALLADHTYGPTLAELIPDDLIQVLIQKQSANREIGFSTEDLENFTAFIHRYGDQHIFHFLRSNLSEFLSLDKILRDHAATKGKDFDLPILGSTEPLIGQKNFELKVALLDKLMCAKTLQLAKPEETVRKSLAEMPKDFLNAYFGPTANTQDLALFCTPAGQTLFYWLYHALNLHLISKDPAMITEINLVKKRFAESLANPEFRAQAFREKLIAANSGLLFTQESDAYIPKALGKENLFLPIDKQNPRDGCFIFLRTDYVGT</sequence>
<dbReference type="Proteomes" id="UP000031307">
    <property type="component" value="Unassembled WGS sequence"/>
</dbReference>
<accession>A0A0C1C9D0</accession>
<comment type="caution">
    <text evidence="1">The sequence shown here is derived from an EMBL/GenBank/DDBJ whole genome shotgun (WGS) entry which is preliminary data.</text>
</comment>
<dbReference type="RefSeq" id="WP_237753959.1">
    <property type="nucleotide sequence ID" value="NZ_JSAM01000073.1"/>
</dbReference>
<organism evidence="1 2">
    <name type="scientific">Parachlamydia acanthamoebae</name>
    <dbReference type="NCBI Taxonomy" id="83552"/>
    <lineage>
        <taxon>Bacteria</taxon>
        <taxon>Pseudomonadati</taxon>
        <taxon>Chlamydiota</taxon>
        <taxon>Chlamydiia</taxon>
        <taxon>Parachlamydiales</taxon>
        <taxon>Parachlamydiaceae</taxon>
        <taxon>Parachlamydia</taxon>
    </lineage>
</organism>
<proteinExistence type="predicted"/>
<dbReference type="EMBL" id="JSAM01000073">
    <property type="protein sequence ID" value="KIA77600.1"/>
    <property type="molecule type" value="Genomic_DNA"/>
</dbReference>